<accession>A0ABP0ASS3</accession>
<evidence type="ECO:0000256" key="1">
    <source>
        <dbReference type="SAM" id="MobiDB-lite"/>
    </source>
</evidence>
<dbReference type="EMBL" id="CAWUHB010000003">
    <property type="protein sequence ID" value="CAK7210300.1"/>
    <property type="molecule type" value="Genomic_DNA"/>
</dbReference>
<evidence type="ECO:0000313" key="2">
    <source>
        <dbReference type="EMBL" id="CAK7210300.1"/>
    </source>
</evidence>
<name>A0ABP0ASS3_9PEZI</name>
<proteinExistence type="predicted"/>
<reference evidence="2 3" key="1">
    <citation type="submission" date="2024-01" db="EMBL/GenBank/DDBJ databases">
        <authorList>
            <person name="Allen C."/>
            <person name="Tagirdzhanova G."/>
        </authorList>
    </citation>
    <scope>NUCLEOTIDE SEQUENCE [LARGE SCALE GENOMIC DNA]</scope>
</reference>
<keyword evidence="3" id="KW-1185">Reference proteome</keyword>
<sequence>MARERQEDIRACERAQEGHAPSAPYTAAAKAAVKRGRAARIFRGSREKAATKAAEILYQEYHAPKFISALREVEDLARMMVENNADVTAETENGAKMARKIAADFAKLKKPEPEVV</sequence>
<comment type="caution">
    <text evidence="2">The sequence shown here is derived from an EMBL/GenBank/DDBJ whole genome shotgun (WGS) entry which is preliminary data.</text>
</comment>
<evidence type="ECO:0008006" key="4">
    <source>
        <dbReference type="Google" id="ProtNLM"/>
    </source>
</evidence>
<dbReference type="Proteomes" id="UP001642405">
    <property type="component" value="Unassembled WGS sequence"/>
</dbReference>
<feature type="compositionally biased region" description="Basic and acidic residues" evidence="1">
    <location>
        <begin position="1"/>
        <end position="17"/>
    </location>
</feature>
<gene>
    <name evidence="2" type="ORF">SCUCBS95973_000732</name>
</gene>
<feature type="region of interest" description="Disordered" evidence="1">
    <location>
        <begin position="1"/>
        <end position="28"/>
    </location>
</feature>
<evidence type="ECO:0000313" key="3">
    <source>
        <dbReference type="Proteomes" id="UP001642405"/>
    </source>
</evidence>
<protein>
    <recommendedName>
        <fullName evidence="4">30S ribosomal protein S20</fullName>
    </recommendedName>
</protein>
<organism evidence="2 3">
    <name type="scientific">Sporothrix curviconia</name>
    <dbReference type="NCBI Taxonomy" id="1260050"/>
    <lineage>
        <taxon>Eukaryota</taxon>
        <taxon>Fungi</taxon>
        <taxon>Dikarya</taxon>
        <taxon>Ascomycota</taxon>
        <taxon>Pezizomycotina</taxon>
        <taxon>Sordariomycetes</taxon>
        <taxon>Sordariomycetidae</taxon>
        <taxon>Ophiostomatales</taxon>
        <taxon>Ophiostomataceae</taxon>
        <taxon>Sporothrix</taxon>
    </lineage>
</organism>